<proteinExistence type="predicted"/>
<evidence type="ECO:0000313" key="1">
    <source>
        <dbReference type="EMBL" id="MDJ1128718.1"/>
    </source>
</evidence>
<name>A0ABT6ZI33_9ACTN</name>
<keyword evidence="2" id="KW-1185">Reference proteome</keyword>
<organism evidence="1 2">
    <name type="scientific">Kribbibacterium absianum</name>
    <dbReference type="NCBI Taxonomy" id="3044210"/>
    <lineage>
        <taxon>Bacteria</taxon>
        <taxon>Bacillati</taxon>
        <taxon>Actinomycetota</taxon>
        <taxon>Coriobacteriia</taxon>
        <taxon>Coriobacteriales</taxon>
        <taxon>Kribbibacteriaceae</taxon>
        <taxon>Kribbibacterium</taxon>
    </lineage>
</organism>
<dbReference type="Proteomes" id="UP001431693">
    <property type="component" value="Unassembled WGS sequence"/>
</dbReference>
<dbReference type="RefSeq" id="WP_283712359.1">
    <property type="nucleotide sequence ID" value="NZ_JASJEW010000001.1"/>
</dbReference>
<sequence>MAEHFILIQERKEELTVRPARDCRTPWTVRGSGMELRFCEKAEALDALAFLEGRFPDDSWALEGDGSFTLV</sequence>
<comment type="caution">
    <text evidence="1">The sequence shown here is derived from an EMBL/GenBank/DDBJ whole genome shotgun (WGS) entry which is preliminary data.</text>
</comment>
<reference evidence="1" key="1">
    <citation type="submission" date="2023-05" db="EMBL/GenBank/DDBJ databases">
        <title>[olsenella] sp. nov., isolated from a pig farm feces dump.</title>
        <authorList>
            <person name="Chang Y.-H."/>
        </authorList>
    </citation>
    <scope>NUCLEOTIDE SEQUENCE</scope>
    <source>
        <strain evidence="1">YH-ols2217</strain>
    </source>
</reference>
<protein>
    <submittedName>
        <fullName evidence="1">Uncharacterized protein</fullName>
    </submittedName>
</protein>
<gene>
    <name evidence="1" type="ORF">QJ043_01270</name>
</gene>
<accession>A0ABT6ZI33</accession>
<dbReference type="EMBL" id="JASJEX010000001">
    <property type="protein sequence ID" value="MDJ1128718.1"/>
    <property type="molecule type" value="Genomic_DNA"/>
</dbReference>
<evidence type="ECO:0000313" key="2">
    <source>
        <dbReference type="Proteomes" id="UP001431693"/>
    </source>
</evidence>